<proteinExistence type="predicted"/>
<dbReference type="PANTHER" id="PTHR43267:SF1">
    <property type="entry name" value="TRNA THREONYLCARBAMOYLADENOSINE DEHYDRATASE"/>
    <property type="match status" value="1"/>
</dbReference>
<reference evidence="3" key="1">
    <citation type="submission" date="2017-10" db="EMBL/GenBank/DDBJ databases">
        <title>FDA dAtabase for Regulatory Grade micrObial Sequences (FDA-ARGOS): Supporting development and validation of Infectious Disease Dx tests.</title>
        <authorList>
            <person name="Goldberg B."/>
            <person name="Campos J."/>
            <person name="Tallon L."/>
            <person name="Sadzewicz L."/>
            <person name="Ott S."/>
            <person name="Zhao X."/>
            <person name="Nagaraj S."/>
            <person name="Vavikolanu K."/>
            <person name="Aluvathingal J."/>
            <person name="Nadendla S."/>
            <person name="Geyer C."/>
            <person name="Sichtig H."/>
        </authorList>
    </citation>
    <scope>NUCLEOTIDE SEQUENCE [LARGE SCALE GENOMIC DNA]</scope>
    <source>
        <strain evidence="3">FDAARGOS_376</strain>
    </source>
</reference>
<dbReference type="EMBL" id="PDKZ01000002">
    <property type="protein sequence ID" value="PHH38746.1"/>
    <property type="molecule type" value="Genomic_DNA"/>
</dbReference>
<dbReference type="GO" id="GO:0061503">
    <property type="term" value="F:tRNA threonylcarbamoyladenosine dehydratase"/>
    <property type="evidence" value="ECO:0007669"/>
    <property type="project" value="TreeGrafter"/>
</dbReference>
<evidence type="ECO:0000313" key="3">
    <source>
        <dbReference type="Proteomes" id="UP000222460"/>
    </source>
</evidence>
<dbReference type="Pfam" id="PF00899">
    <property type="entry name" value="ThiF"/>
    <property type="match status" value="1"/>
</dbReference>
<dbReference type="Gene3D" id="3.40.50.720">
    <property type="entry name" value="NAD(P)-binding Rossmann-like Domain"/>
    <property type="match status" value="1"/>
</dbReference>
<gene>
    <name evidence="2" type="ORF">CRX57_00675</name>
</gene>
<dbReference type="InterPro" id="IPR000594">
    <property type="entry name" value="ThiF_NAD_FAD-bd"/>
</dbReference>
<dbReference type="PANTHER" id="PTHR43267">
    <property type="entry name" value="TRNA THREONYLCARBAMOYLADENOSINE DEHYDRATASE"/>
    <property type="match status" value="1"/>
</dbReference>
<dbReference type="RefSeq" id="WP_098963859.1">
    <property type="nucleotide sequence ID" value="NZ_PDKZ01000002.1"/>
</dbReference>
<organism evidence="2 3">
    <name type="scientific">Pseudomonas putida</name>
    <name type="common">Arthrobacter siderocapsulatus</name>
    <dbReference type="NCBI Taxonomy" id="303"/>
    <lineage>
        <taxon>Bacteria</taxon>
        <taxon>Pseudomonadati</taxon>
        <taxon>Pseudomonadota</taxon>
        <taxon>Gammaproteobacteria</taxon>
        <taxon>Pseudomonadales</taxon>
        <taxon>Pseudomonadaceae</taxon>
        <taxon>Pseudomonas</taxon>
    </lineage>
</organism>
<dbReference type="GO" id="GO:0061504">
    <property type="term" value="P:cyclic threonylcarbamoyladenosine biosynthetic process"/>
    <property type="evidence" value="ECO:0007669"/>
    <property type="project" value="TreeGrafter"/>
</dbReference>
<dbReference type="AlphaFoldDB" id="A0A2C5W1F1"/>
<dbReference type="SUPFAM" id="SSF69572">
    <property type="entry name" value="Activating enzymes of the ubiquitin-like proteins"/>
    <property type="match status" value="1"/>
</dbReference>
<dbReference type="Proteomes" id="UP000222460">
    <property type="component" value="Unassembled WGS sequence"/>
</dbReference>
<dbReference type="InterPro" id="IPR045886">
    <property type="entry name" value="ThiF/MoeB/HesA"/>
</dbReference>
<evidence type="ECO:0000259" key="1">
    <source>
        <dbReference type="Pfam" id="PF00899"/>
    </source>
</evidence>
<feature type="domain" description="THIF-type NAD/FAD binding fold" evidence="1">
    <location>
        <begin position="300"/>
        <end position="439"/>
    </location>
</feature>
<sequence>MRLLLEQPVRMLAETRGLDALAATSDWLTKLQWGLTEANDVRVDFDLTVNNKVHEAVLIFPSLFPQAPAYVRPRNADEDWSAHQYPSTGTLCLEWGPDNWHSDVTGADLVTSTHKLLIYEKFGPVLSVVTPSRHELTLGQRLRGKVLRFLITQQLQAALEASLRTTPLPLAVGTLYNRTAFVAVATQLGHDTAPIYLGVPGEIADPSASRSWVRNGWVIWCHEWASLPKSITDQAVVRDFLKSKDCWPWPSDELQSGFLLLADDDLQLRPIALSSTDEGNTAVDYFPLDCTDKGQIRQPERNEALAQKKVAIVGLGSVGSKVALSLARSGLKRFLLIDDDILKPSNLTRNQLDWSSMGYDKVDAVENAIKLVQSDADVLCRTFRFAGQESSASNTILLEQIAACDLVVDATASPKVFSSLAAICTRRKVPFVWGGGVRWGHWGAHGSQPA</sequence>
<name>A0A2C5W1F1_PSEPU</name>
<dbReference type="GO" id="GO:0008641">
    <property type="term" value="F:ubiquitin-like modifier activating enzyme activity"/>
    <property type="evidence" value="ECO:0007669"/>
    <property type="project" value="InterPro"/>
</dbReference>
<protein>
    <recommendedName>
        <fullName evidence="1">THIF-type NAD/FAD binding fold domain-containing protein</fullName>
    </recommendedName>
</protein>
<comment type="caution">
    <text evidence="2">The sequence shown here is derived from an EMBL/GenBank/DDBJ whole genome shotgun (WGS) entry which is preliminary data.</text>
</comment>
<evidence type="ECO:0000313" key="2">
    <source>
        <dbReference type="EMBL" id="PHH38746.1"/>
    </source>
</evidence>
<accession>A0A2C5W1F1</accession>
<dbReference type="InterPro" id="IPR035985">
    <property type="entry name" value="Ubiquitin-activating_enz"/>
</dbReference>